<dbReference type="RefSeq" id="WP_371837573.1">
    <property type="nucleotide sequence ID" value="NZ_JBGMEK010000004.1"/>
</dbReference>
<name>A0ABV4NWS5_9GAMM</name>
<keyword evidence="3" id="KW-1185">Reference proteome</keyword>
<keyword evidence="1" id="KW-0472">Membrane</keyword>
<gene>
    <name evidence="2" type="ORF">ACCI49_03410</name>
</gene>
<keyword evidence="1" id="KW-0812">Transmembrane</keyword>
<dbReference type="Pfam" id="PF07254">
    <property type="entry name" value="Cpta_toxin"/>
    <property type="match status" value="1"/>
</dbReference>
<evidence type="ECO:0000313" key="2">
    <source>
        <dbReference type="EMBL" id="MFA0809958.1"/>
    </source>
</evidence>
<evidence type="ECO:0000256" key="1">
    <source>
        <dbReference type="SAM" id="Phobius"/>
    </source>
</evidence>
<organism evidence="2 3">
    <name type="scientific">Microbulbifer epialgicus</name>
    <dbReference type="NCBI Taxonomy" id="393907"/>
    <lineage>
        <taxon>Bacteria</taxon>
        <taxon>Pseudomonadati</taxon>
        <taxon>Pseudomonadota</taxon>
        <taxon>Gammaproteobacteria</taxon>
        <taxon>Cellvibrionales</taxon>
        <taxon>Microbulbiferaceae</taxon>
        <taxon>Microbulbifer</taxon>
    </lineage>
</organism>
<feature type="transmembrane region" description="Helical" evidence="1">
    <location>
        <begin position="21"/>
        <end position="48"/>
    </location>
</feature>
<keyword evidence="1" id="KW-1133">Transmembrane helix</keyword>
<dbReference type="Proteomes" id="UP001569428">
    <property type="component" value="Unassembled WGS sequence"/>
</dbReference>
<protein>
    <submittedName>
        <fullName evidence="2">Protein YgfX</fullName>
    </submittedName>
</protein>
<reference evidence="2 3" key="1">
    <citation type="submission" date="2024-08" db="EMBL/GenBank/DDBJ databases">
        <authorList>
            <person name="Ishaq N."/>
        </authorList>
    </citation>
    <scope>NUCLEOTIDE SEQUENCE [LARGE SCALE GENOMIC DNA]</scope>
    <source>
        <strain evidence="2 3">DSM 18651</strain>
    </source>
</reference>
<dbReference type="EMBL" id="JBGMEK010000004">
    <property type="protein sequence ID" value="MFA0809958.1"/>
    <property type="molecule type" value="Genomic_DNA"/>
</dbReference>
<feature type="transmembrane region" description="Helical" evidence="1">
    <location>
        <begin position="54"/>
        <end position="71"/>
    </location>
</feature>
<proteinExistence type="predicted"/>
<evidence type="ECO:0000313" key="3">
    <source>
        <dbReference type="Proteomes" id="UP001569428"/>
    </source>
</evidence>
<accession>A0ABV4NWS5</accession>
<comment type="caution">
    <text evidence="2">The sequence shown here is derived from an EMBL/GenBank/DDBJ whole genome shotgun (WGS) entry which is preliminary data.</text>
</comment>
<sequence length="150" mass="17642">MTTPACSNSPPPQYFERSARLSCVVAPSPALLFLLFLAVLQAALLLWLCELPSWLFWVLLVFVLAFACWETRHLGRMVGTLSTREHRWLWREVGEREREFEFCGELVLWRWLLVINGRDLQGQRLRLVLLRDALNADDWRQLQTALRFSR</sequence>
<dbReference type="InterPro" id="IPR009883">
    <property type="entry name" value="YgfX"/>
</dbReference>